<comment type="caution">
    <text evidence="2">The sequence shown here is derived from an EMBL/GenBank/DDBJ whole genome shotgun (WGS) entry which is preliminary data.</text>
</comment>
<dbReference type="OrthoDB" id="6371827at2759"/>
<reference evidence="2 3" key="1">
    <citation type="submission" date="2019-05" db="EMBL/GenBank/DDBJ databases">
        <title>Another draft genome of Portunus trituberculatus and its Hox gene families provides insights of decapod evolution.</title>
        <authorList>
            <person name="Jeong J.-H."/>
            <person name="Song I."/>
            <person name="Kim S."/>
            <person name="Choi T."/>
            <person name="Kim D."/>
            <person name="Ryu S."/>
            <person name="Kim W."/>
        </authorList>
    </citation>
    <scope>NUCLEOTIDE SEQUENCE [LARGE SCALE GENOMIC DNA]</scope>
    <source>
        <tissue evidence="2">Muscle</tissue>
    </source>
</reference>
<keyword evidence="3" id="KW-1185">Reference proteome</keyword>
<evidence type="ECO:0000256" key="1">
    <source>
        <dbReference type="SAM" id="MobiDB-lite"/>
    </source>
</evidence>
<organism evidence="2 3">
    <name type="scientific">Portunus trituberculatus</name>
    <name type="common">Swimming crab</name>
    <name type="synonym">Neptunus trituberculatus</name>
    <dbReference type="NCBI Taxonomy" id="210409"/>
    <lineage>
        <taxon>Eukaryota</taxon>
        <taxon>Metazoa</taxon>
        <taxon>Ecdysozoa</taxon>
        <taxon>Arthropoda</taxon>
        <taxon>Crustacea</taxon>
        <taxon>Multicrustacea</taxon>
        <taxon>Malacostraca</taxon>
        <taxon>Eumalacostraca</taxon>
        <taxon>Eucarida</taxon>
        <taxon>Decapoda</taxon>
        <taxon>Pleocyemata</taxon>
        <taxon>Brachyura</taxon>
        <taxon>Eubrachyura</taxon>
        <taxon>Portunoidea</taxon>
        <taxon>Portunidae</taxon>
        <taxon>Portuninae</taxon>
        <taxon>Portunus</taxon>
    </lineage>
</organism>
<evidence type="ECO:0000313" key="3">
    <source>
        <dbReference type="Proteomes" id="UP000324222"/>
    </source>
</evidence>
<dbReference type="AlphaFoldDB" id="A0A5B7G8X0"/>
<dbReference type="EMBL" id="VSRR010012079">
    <property type="protein sequence ID" value="MPC54059.1"/>
    <property type="molecule type" value="Genomic_DNA"/>
</dbReference>
<dbReference type="Proteomes" id="UP000324222">
    <property type="component" value="Unassembled WGS sequence"/>
</dbReference>
<evidence type="ECO:0008006" key="4">
    <source>
        <dbReference type="Google" id="ProtNLM"/>
    </source>
</evidence>
<accession>A0A5B7G8X0</accession>
<gene>
    <name evidence="2" type="ORF">E2C01_047966</name>
</gene>
<proteinExistence type="predicted"/>
<evidence type="ECO:0000313" key="2">
    <source>
        <dbReference type="EMBL" id="MPC54059.1"/>
    </source>
</evidence>
<name>A0A5B7G8X0_PORTR</name>
<sequence>MEIKLRDKQHCNDSPGLSTAGKASNMAADCRNAHLHRLGMTNSPHCPWCPTQPDTLEHLLLHCPRHHSHRVALLHCAIHPHKPTLTNLLGGCTNPAQAFKTFNLTRTFLQKTNQLHRI</sequence>
<protein>
    <recommendedName>
        <fullName evidence="4">Reverse transcriptase zinc-binding domain-containing protein</fullName>
    </recommendedName>
</protein>
<feature type="region of interest" description="Disordered" evidence="1">
    <location>
        <begin position="1"/>
        <end position="22"/>
    </location>
</feature>
<feature type="compositionally biased region" description="Basic and acidic residues" evidence="1">
    <location>
        <begin position="1"/>
        <end position="11"/>
    </location>
</feature>